<evidence type="ECO:0000256" key="2">
    <source>
        <dbReference type="ARBA" id="ARBA00007677"/>
    </source>
</evidence>
<dbReference type="FunFam" id="3.90.550.10:FF:000051">
    <property type="entry name" value="Alpha-1,2-mannosyltransferase (Ktr4)"/>
    <property type="match status" value="1"/>
</dbReference>
<accession>A0A9P8PR04</accession>
<proteinExistence type="inferred from homology"/>
<dbReference type="AlphaFoldDB" id="A0A9P8PR04"/>
<keyword evidence="8" id="KW-1185">Reference proteome</keyword>
<keyword evidence="6" id="KW-1133">Transmembrane helix</keyword>
<evidence type="ECO:0000256" key="6">
    <source>
        <dbReference type="SAM" id="Phobius"/>
    </source>
</evidence>
<evidence type="ECO:0000256" key="4">
    <source>
        <dbReference type="ARBA" id="ARBA00022679"/>
    </source>
</evidence>
<keyword evidence="4" id="KW-0808">Transferase</keyword>
<comment type="similarity">
    <text evidence="2">Belongs to the glycosyltransferase 15 family.</text>
</comment>
<feature type="transmembrane region" description="Helical" evidence="6">
    <location>
        <begin position="16"/>
        <end position="34"/>
    </location>
</feature>
<dbReference type="PANTHER" id="PTHR31121">
    <property type="entry name" value="ALPHA-1,2 MANNOSYLTRANSFERASE KTR1"/>
    <property type="match status" value="1"/>
</dbReference>
<dbReference type="Pfam" id="PF01793">
    <property type="entry name" value="Glyco_transf_15"/>
    <property type="match status" value="1"/>
</dbReference>
<dbReference type="PANTHER" id="PTHR31121:SF7">
    <property type="entry name" value="MANNOSYLTRANSFERASE KTR4-RELATED"/>
    <property type="match status" value="1"/>
</dbReference>
<dbReference type="InterPro" id="IPR002685">
    <property type="entry name" value="Glyco_trans_15"/>
</dbReference>
<dbReference type="InterPro" id="IPR029044">
    <property type="entry name" value="Nucleotide-diphossugar_trans"/>
</dbReference>
<dbReference type="Proteomes" id="UP000774326">
    <property type="component" value="Unassembled WGS sequence"/>
</dbReference>
<comment type="subcellular location">
    <subcellularLocation>
        <location evidence="1">Membrane</location>
        <topology evidence="1">Single-pass type II membrane protein</topology>
    </subcellularLocation>
</comment>
<dbReference type="GO" id="GO:0016020">
    <property type="term" value="C:membrane"/>
    <property type="evidence" value="ECO:0007669"/>
    <property type="project" value="UniProtKB-SubCell"/>
</dbReference>
<comment type="caution">
    <text evidence="7">The sequence shown here is derived from an EMBL/GenBank/DDBJ whole genome shotgun (WGS) entry which is preliminary data.</text>
</comment>
<dbReference type="Gene3D" id="3.90.550.10">
    <property type="entry name" value="Spore Coat Polysaccharide Biosynthesis Protein SpsA, Chain A"/>
    <property type="match status" value="1"/>
</dbReference>
<sequence>MFQFLHLLRRRSQQRVIVAIVTLILFITLITVHYRNPEYSEILGDHVTYYHGKVKEYTSDKLSGLYSSAFDSSSSNSLEAKLEIIDMLDKPALKQELSPVEQTREEFIAERHQGYSNLFTKMITEPKGLQLTKIGDSPDQPYELANATFVSLVRNSELRAVISTITQIESTFNNKYHYPYVFLNDETFSDQFKEKILKLLPNSKVEFGVINREDWNKPSNIDLAKEEEGVKALEDAGVGYSAMLSYHNMCRYYSGGFYKHELMQKYRYYWRVEPGVKYFCDIEYDLFKFMHDNNKVYGFVIALYDSPESVKSLWPTTVEFLKQNPEYIHVNSAHAWLRENLQNPSNYERAHGYSTCHFWSNFEIADMDFYRQPAYSSWMEHLEKAGGFYYERWGDAPVHSVGVGLFADKKDIHWFRDIGYFHPPYYNAPLREKGKCLKMPAPGTFAGGGLKDQDCLYNWVNMAMGEDDHY</sequence>
<reference evidence="7" key="2">
    <citation type="submission" date="2021-01" db="EMBL/GenBank/DDBJ databases">
        <authorList>
            <person name="Schikora-Tamarit M.A."/>
        </authorList>
    </citation>
    <scope>NUCLEOTIDE SEQUENCE</scope>
    <source>
        <strain evidence="7">CBS2887</strain>
    </source>
</reference>
<evidence type="ECO:0000256" key="3">
    <source>
        <dbReference type="ARBA" id="ARBA00022676"/>
    </source>
</evidence>
<gene>
    <name evidence="7" type="ORF">WICPIJ_009072</name>
</gene>
<evidence type="ECO:0000256" key="5">
    <source>
        <dbReference type="ARBA" id="ARBA00022968"/>
    </source>
</evidence>
<keyword evidence="5" id="KW-0735">Signal-anchor</keyword>
<evidence type="ECO:0000313" key="7">
    <source>
        <dbReference type="EMBL" id="KAH3676492.1"/>
    </source>
</evidence>
<dbReference type="EMBL" id="JAEUBG010005248">
    <property type="protein sequence ID" value="KAH3676492.1"/>
    <property type="molecule type" value="Genomic_DNA"/>
</dbReference>
<evidence type="ECO:0008006" key="9">
    <source>
        <dbReference type="Google" id="ProtNLM"/>
    </source>
</evidence>
<keyword evidence="3" id="KW-0328">Glycosyltransferase</keyword>
<evidence type="ECO:0000256" key="1">
    <source>
        <dbReference type="ARBA" id="ARBA00004606"/>
    </source>
</evidence>
<evidence type="ECO:0000313" key="8">
    <source>
        <dbReference type="Proteomes" id="UP000774326"/>
    </source>
</evidence>
<name>A0A9P8PR04_WICPI</name>
<dbReference type="GO" id="GO:0000032">
    <property type="term" value="P:cell wall mannoprotein biosynthetic process"/>
    <property type="evidence" value="ECO:0007669"/>
    <property type="project" value="TreeGrafter"/>
</dbReference>
<reference evidence="7" key="1">
    <citation type="journal article" date="2021" name="Open Biol.">
        <title>Shared evolutionary footprints suggest mitochondrial oxidative damage underlies multiple complex I losses in fungi.</title>
        <authorList>
            <person name="Schikora-Tamarit M.A."/>
            <person name="Marcet-Houben M."/>
            <person name="Nosek J."/>
            <person name="Gabaldon T."/>
        </authorList>
    </citation>
    <scope>NUCLEOTIDE SEQUENCE</scope>
    <source>
        <strain evidence="7">CBS2887</strain>
    </source>
</reference>
<keyword evidence="6" id="KW-0812">Transmembrane</keyword>
<protein>
    <recommendedName>
        <fullName evidence="9">Mannosyltransferase</fullName>
    </recommendedName>
</protein>
<dbReference type="OrthoDB" id="439943at2759"/>
<dbReference type="GO" id="GO:0006487">
    <property type="term" value="P:protein N-linked glycosylation"/>
    <property type="evidence" value="ECO:0007669"/>
    <property type="project" value="TreeGrafter"/>
</dbReference>
<dbReference type="GO" id="GO:0006493">
    <property type="term" value="P:protein O-linked glycosylation"/>
    <property type="evidence" value="ECO:0007669"/>
    <property type="project" value="TreeGrafter"/>
</dbReference>
<dbReference type="GO" id="GO:0005794">
    <property type="term" value="C:Golgi apparatus"/>
    <property type="evidence" value="ECO:0007669"/>
    <property type="project" value="TreeGrafter"/>
</dbReference>
<organism evidence="7 8">
    <name type="scientific">Wickerhamomyces pijperi</name>
    <name type="common">Yeast</name>
    <name type="synonym">Pichia pijperi</name>
    <dbReference type="NCBI Taxonomy" id="599730"/>
    <lineage>
        <taxon>Eukaryota</taxon>
        <taxon>Fungi</taxon>
        <taxon>Dikarya</taxon>
        <taxon>Ascomycota</taxon>
        <taxon>Saccharomycotina</taxon>
        <taxon>Saccharomycetes</taxon>
        <taxon>Phaffomycetales</taxon>
        <taxon>Wickerhamomycetaceae</taxon>
        <taxon>Wickerhamomyces</taxon>
    </lineage>
</organism>
<keyword evidence="6" id="KW-0472">Membrane</keyword>
<dbReference type="GO" id="GO:0000026">
    <property type="term" value="F:alpha-1,2-mannosyltransferase activity"/>
    <property type="evidence" value="ECO:0007669"/>
    <property type="project" value="TreeGrafter"/>
</dbReference>
<dbReference type="SUPFAM" id="SSF53448">
    <property type="entry name" value="Nucleotide-diphospho-sugar transferases"/>
    <property type="match status" value="1"/>
</dbReference>